<accession>A0A3N5ZCD4</accession>
<keyword evidence="4 9" id="KW-0378">Hydrolase</keyword>
<evidence type="ECO:0000256" key="5">
    <source>
        <dbReference type="ARBA" id="ARBA00022833"/>
    </source>
</evidence>
<dbReference type="GO" id="GO:0016791">
    <property type="term" value="F:phosphatase activity"/>
    <property type="evidence" value="ECO:0007669"/>
    <property type="project" value="InterPro"/>
</dbReference>
<dbReference type="PANTHER" id="PTHR42891">
    <property type="entry name" value="D-GLYCERO-BETA-D-MANNO-HEPTOSE-1,7-BISPHOSPHATE 7-PHOSPHATASE"/>
    <property type="match status" value="1"/>
</dbReference>
<reference evidence="13 14" key="1">
    <citation type="submission" date="2018-11" db="EMBL/GenBank/DDBJ databases">
        <authorList>
            <person name="Ye M.-Q."/>
            <person name="Du Z.-J."/>
        </authorList>
    </citation>
    <scope>NUCLEOTIDE SEQUENCE [LARGE SCALE GENOMIC DNA]</scope>
    <source>
        <strain evidence="13 14">U0105</strain>
    </source>
</reference>
<dbReference type="GO" id="GO:0046872">
    <property type="term" value="F:metal ion binding"/>
    <property type="evidence" value="ECO:0007669"/>
    <property type="project" value="UniProtKB-KW"/>
</dbReference>
<feature type="binding site" evidence="12">
    <location>
        <position position="91"/>
    </location>
    <ligand>
        <name>Zn(2+)</name>
        <dbReference type="ChEBI" id="CHEBI:29105"/>
    </ligand>
</feature>
<evidence type="ECO:0000256" key="11">
    <source>
        <dbReference type="PIRSR" id="PIRSR004682-3"/>
    </source>
</evidence>
<dbReference type="CDD" id="cd07503">
    <property type="entry name" value="HAD_HisB-N"/>
    <property type="match status" value="1"/>
</dbReference>
<feature type="binding site" evidence="12">
    <location>
        <position position="104"/>
    </location>
    <ligand>
        <name>Zn(2+)</name>
        <dbReference type="ChEBI" id="CHEBI:29105"/>
    </ligand>
</feature>
<evidence type="ECO:0000256" key="8">
    <source>
        <dbReference type="ARBA" id="ARBA00061616"/>
    </source>
</evidence>
<keyword evidence="6 9" id="KW-0119">Carbohydrate metabolism</keyword>
<evidence type="ECO:0000313" key="13">
    <source>
        <dbReference type="EMBL" id="RPJ67548.1"/>
    </source>
</evidence>
<dbReference type="NCBIfam" id="TIGR01656">
    <property type="entry name" value="Histidinol-ppas"/>
    <property type="match status" value="1"/>
</dbReference>
<feature type="binding site" evidence="12">
    <location>
        <position position="89"/>
    </location>
    <ligand>
        <name>Zn(2+)</name>
        <dbReference type="ChEBI" id="CHEBI:29105"/>
    </ligand>
</feature>
<gene>
    <name evidence="13" type="ORF">DRW07_08520</name>
</gene>
<evidence type="ECO:0000256" key="10">
    <source>
        <dbReference type="PIRSR" id="PIRSR004682-1"/>
    </source>
</evidence>
<dbReference type="InterPro" id="IPR023214">
    <property type="entry name" value="HAD_sf"/>
</dbReference>
<evidence type="ECO:0000256" key="12">
    <source>
        <dbReference type="PIRSR" id="PIRSR004682-4"/>
    </source>
</evidence>
<dbReference type="Proteomes" id="UP000275281">
    <property type="component" value="Unassembled WGS sequence"/>
</dbReference>
<feature type="binding site" evidence="12">
    <location>
        <position position="133"/>
    </location>
    <ligand>
        <name>Mg(2+)</name>
        <dbReference type="ChEBI" id="CHEBI:18420"/>
    </ligand>
</feature>
<dbReference type="FunFam" id="3.40.50.1000:FF:000037">
    <property type="entry name" value="D,D-heptose 1,7-bisphosphate phosphatase"/>
    <property type="match status" value="1"/>
</dbReference>
<evidence type="ECO:0000256" key="2">
    <source>
        <dbReference type="ARBA" id="ARBA00022490"/>
    </source>
</evidence>
<comment type="cofactor">
    <cofactor evidence="12">
        <name>Zn(2+)</name>
        <dbReference type="ChEBI" id="CHEBI:29105"/>
    </cofactor>
</comment>
<evidence type="ECO:0000256" key="4">
    <source>
        <dbReference type="ARBA" id="ARBA00022801"/>
    </source>
</evidence>
<dbReference type="RefSeq" id="WP_124027448.1">
    <property type="nucleotide sequence ID" value="NZ_JBHRSN010000015.1"/>
</dbReference>
<dbReference type="InterPro" id="IPR004446">
    <property type="entry name" value="Heptose_bisP_phosphatase"/>
</dbReference>
<name>A0A3N5ZCD4_9ALTE</name>
<evidence type="ECO:0000256" key="7">
    <source>
        <dbReference type="ARBA" id="ARBA00031828"/>
    </source>
</evidence>
<evidence type="ECO:0000256" key="6">
    <source>
        <dbReference type="ARBA" id="ARBA00023277"/>
    </source>
</evidence>
<dbReference type="Gene3D" id="3.40.50.1000">
    <property type="entry name" value="HAD superfamily/HAD-like"/>
    <property type="match status" value="1"/>
</dbReference>
<feature type="site" description="Stabilizes the phosphoryl group" evidence="11">
    <location>
        <position position="108"/>
    </location>
</feature>
<dbReference type="GO" id="GO:0005737">
    <property type="term" value="C:cytoplasm"/>
    <property type="evidence" value="ECO:0007669"/>
    <property type="project" value="UniProtKB-SubCell"/>
</dbReference>
<feature type="site" description="Contributes to substrate recognition" evidence="11">
    <location>
        <position position="107"/>
    </location>
</feature>
<keyword evidence="14" id="KW-1185">Reference proteome</keyword>
<dbReference type="PIRSF" id="PIRSF004682">
    <property type="entry name" value="GmhB"/>
    <property type="match status" value="1"/>
</dbReference>
<feature type="active site" description="Proton donor" evidence="10">
    <location>
        <position position="10"/>
    </location>
</feature>
<feature type="active site" description="Nucleophile" evidence="10">
    <location>
        <position position="8"/>
    </location>
</feature>
<comment type="similarity">
    <text evidence="8 9">Belongs to the gmhB family.</text>
</comment>
<dbReference type="GO" id="GO:0005975">
    <property type="term" value="P:carbohydrate metabolic process"/>
    <property type="evidence" value="ECO:0007669"/>
    <property type="project" value="InterPro"/>
</dbReference>
<dbReference type="EMBL" id="RPOK01000002">
    <property type="protein sequence ID" value="RPJ67548.1"/>
    <property type="molecule type" value="Genomic_DNA"/>
</dbReference>
<dbReference type="EC" id="3.1.3.-" evidence="9"/>
<dbReference type="NCBIfam" id="TIGR00213">
    <property type="entry name" value="GmhB_yaeD"/>
    <property type="match status" value="1"/>
</dbReference>
<dbReference type="Pfam" id="PF13242">
    <property type="entry name" value="Hydrolase_like"/>
    <property type="match status" value="1"/>
</dbReference>
<feature type="binding site" evidence="12">
    <location>
        <position position="106"/>
    </location>
    <ligand>
        <name>Zn(2+)</name>
        <dbReference type="ChEBI" id="CHEBI:29105"/>
    </ligand>
</feature>
<comment type="subcellular location">
    <subcellularLocation>
        <location evidence="1 9">Cytoplasm</location>
    </subcellularLocation>
</comment>
<keyword evidence="5 12" id="KW-0862">Zinc</keyword>
<comment type="caution">
    <text evidence="13">The sequence shown here is derived from an EMBL/GenBank/DDBJ whole genome shotgun (WGS) entry which is preliminary data.</text>
</comment>
<keyword evidence="2 9" id="KW-0963">Cytoplasm</keyword>
<protein>
    <recommendedName>
        <fullName evidence="7 9">D,D-heptose 1,7-bisphosphate phosphatase</fullName>
        <ecNumber evidence="9">3.1.3.-</ecNumber>
    </recommendedName>
</protein>
<evidence type="ECO:0000256" key="3">
    <source>
        <dbReference type="ARBA" id="ARBA00022723"/>
    </source>
</evidence>
<feature type="binding site" evidence="12">
    <location>
        <position position="8"/>
    </location>
    <ligand>
        <name>Mg(2+)</name>
        <dbReference type="ChEBI" id="CHEBI:18420"/>
    </ligand>
</feature>
<dbReference type="InterPro" id="IPR036412">
    <property type="entry name" value="HAD-like_sf"/>
</dbReference>
<sequence>MHKALFLDRDGVINIDKGYIYQAADVEWVPGVIDIMQAFKNKGYKIIVVTNQSGIGRGYYSEKDFHALMTWMNQALSASQVQFDGVYFCPHHPEHALGKYKKVCGCRKPAGGMLFDAIEAHHINPADSTMIGDSWRDVMAAEEAGVGQIYYLAQQVAPHHQEHIDNAFGKVKAVSKLSQILESK</sequence>
<dbReference type="PANTHER" id="PTHR42891:SF1">
    <property type="entry name" value="D-GLYCERO-BETA-D-MANNO-HEPTOSE-1,7-BISPHOSPHATE 7-PHOSPHATASE"/>
    <property type="match status" value="1"/>
</dbReference>
<dbReference type="AlphaFoldDB" id="A0A3N5ZCD4"/>
<evidence type="ECO:0000256" key="9">
    <source>
        <dbReference type="PIRNR" id="PIRNR004682"/>
    </source>
</evidence>
<dbReference type="InterPro" id="IPR006543">
    <property type="entry name" value="Histidinol-phos"/>
</dbReference>
<feature type="binding site" evidence="12">
    <location>
        <position position="10"/>
    </location>
    <ligand>
        <name>Mg(2+)</name>
        <dbReference type="ChEBI" id="CHEBI:18420"/>
    </ligand>
</feature>
<keyword evidence="12" id="KW-0460">Magnesium</keyword>
<evidence type="ECO:0000256" key="1">
    <source>
        <dbReference type="ARBA" id="ARBA00004496"/>
    </source>
</evidence>
<dbReference type="InterPro" id="IPR006549">
    <property type="entry name" value="HAD-SF_hydro_IIIA"/>
</dbReference>
<organism evidence="13 14">
    <name type="scientific">Alteromonas sediminis</name>
    <dbReference type="NCBI Taxonomy" id="2259342"/>
    <lineage>
        <taxon>Bacteria</taxon>
        <taxon>Pseudomonadati</taxon>
        <taxon>Pseudomonadota</taxon>
        <taxon>Gammaproteobacteria</taxon>
        <taxon>Alteromonadales</taxon>
        <taxon>Alteromonadaceae</taxon>
        <taxon>Alteromonas/Salinimonas group</taxon>
        <taxon>Alteromonas</taxon>
    </lineage>
</organism>
<comment type="cofactor">
    <cofactor evidence="12">
        <name>Mg(2+)</name>
        <dbReference type="ChEBI" id="CHEBI:18420"/>
    </cofactor>
</comment>
<dbReference type="NCBIfam" id="TIGR01662">
    <property type="entry name" value="HAD-SF-IIIA"/>
    <property type="match status" value="1"/>
</dbReference>
<feature type="site" description="Stabilizes the phosphoryl group" evidence="11">
    <location>
        <position position="50"/>
    </location>
</feature>
<keyword evidence="3 12" id="KW-0479">Metal-binding</keyword>
<proteinExistence type="inferred from homology"/>
<dbReference type="SUPFAM" id="SSF56784">
    <property type="entry name" value="HAD-like"/>
    <property type="match status" value="1"/>
</dbReference>
<evidence type="ECO:0000313" key="14">
    <source>
        <dbReference type="Proteomes" id="UP000275281"/>
    </source>
</evidence>
<dbReference type="NCBIfam" id="NF006506">
    <property type="entry name" value="PRK08942.1"/>
    <property type="match status" value="1"/>
</dbReference>
<dbReference type="OrthoDB" id="9781367at2"/>